<feature type="region of interest" description="Disordered" evidence="16">
    <location>
        <begin position="1"/>
        <end position="56"/>
    </location>
</feature>
<feature type="compositionally biased region" description="Polar residues" evidence="16">
    <location>
        <begin position="173"/>
        <end position="185"/>
    </location>
</feature>
<dbReference type="GO" id="GO:0043130">
    <property type="term" value="F:ubiquitin binding"/>
    <property type="evidence" value="ECO:0007669"/>
    <property type="project" value="InterPro"/>
</dbReference>
<keyword evidence="11" id="KW-0832">Ubl conjugation</keyword>
<organism evidence="18 19">
    <name type="scientific">Hapsidospora chrysogenum (strain ATCC 11550 / CBS 779.69 / DSM 880 / IAM 14645 / JCM 23072 / IMI 49137)</name>
    <name type="common">Acremonium chrysogenum</name>
    <dbReference type="NCBI Taxonomy" id="857340"/>
    <lineage>
        <taxon>Eukaryota</taxon>
        <taxon>Fungi</taxon>
        <taxon>Dikarya</taxon>
        <taxon>Ascomycota</taxon>
        <taxon>Pezizomycotina</taxon>
        <taxon>Sordariomycetes</taxon>
        <taxon>Hypocreomycetidae</taxon>
        <taxon>Hypocreales</taxon>
        <taxon>Bionectriaceae</taxon>
        <taxon>Hapsidospora</taxon>
    </lineage>
</organism>
<keyword evidence="15" id="KW-0539">Nucleus</keyword>
<feature type="compositionally biased region" description="Polar residues" evidence="16">
    <location>
        <begin position="618"/>
        <end position="631"/>
    </location>
</feature>
<evidence type="ECO:0000256" key="11">
    <source>
        <dbReference type="ARBA" id="ARBA00022843"/>
    </source>
</evidence>
<evidence type="ECO:0000256" key="2">
    <source>
        <dbReference type="ARBA" id="ARBA00004496"/>
    </source>
</evidence>
<dbReference type="CDD" id="cd14368">
    <property type="entry name" value="CUE_DEF1_like"/>
    <property type="match status" value="1"/>
</dbReference>
<feature type="compositionally biased region" description="Low complexity" evidence="16">
    <location>
        <begin position="591"/>
        <end position="603"/>
    </location>
</feature>
<feature type="compositionally biased region" description="Basic and acidic residues" evidence="16">
    <location>
        <begin position="32"/>
        <end position="41"/>
    </location>
</feature>
<evidence type="ECO:0000256" key="16">
    <source>
        <dbReference type="SAM" id="MobiDB-lite"/>
    </source>
</evidence>
<dbReference type="GO" id="GO:0005634">
    <property type="term" value="C:nucleus"/>
    <property type="evidence" value="ECO:0007669"/>
    <property type="project" value="UniProtKB-SubCell"/>
</dbReference>
<feature type="compositionally biased region" description="Low complexity" evidence="16">
    <location>
        <begin position="233"/>
        <end position="244"/>
    </location>
</feature>
<dbReference type="InterPro" id="IPR051833">
    <property type="entry name" value="TC-DDR_regulator"/>
</dbReference>
<dbReference type="STRING" id="857340.A0A086TD30"/>
<feature type="compositionally biased region" description="Polar residues" evidence="16">
    <location>
        <begin position="788"/>
        <end position="809"/>
    </location>
</feature>
<dbReference type="GO" id="GO:0006281">
    <property type="term" value="P:DNA repair"/>
    <property type="evidence" value="ECO:0007669"/>
    <property type="project" value="UniProtKB-KW"/>
</dbReference>
<feature type="compositionally biased region" description="Low complexity" evidence="16">
    <location>
        <begin position="504"/>
        <end position="515"/>
    </location>
</feature>
<feature type="region of interest" description="Disordered" evidence="16">
    <location>
        <begin position="89"/>
        <end position="687"/>
    </location>
</feature>
<feature type="domain" description="CUE" evidence="17">
    <location>
        <begin position="69"/>
        <end position="103"/>
    </location>
</feature>
<accession>A0A086TD30</accession>
<dbReference type="InterPro" id="IPR003892">
    <property type="entry name" value="CUE"/>
</dbReference>
<keyword evidence="8" id="KW-0597">Phosphoprotein</keyword>
<feature type="compositionally biased region" description="Polar residues" evidence="16">
    <location>
        <begin position="124"/>
        <end position="137"/>
    </location>
</feature>
<feature type="compositionally biased region" description="Low complexity" evidence="16">
    <location>
        <begin position="357"/>
        <end position="367"/>
    </location>
</feature>
<dbReference type="EMBL" id="JPKY01000011">
    <property type="protein sequence ID" value="KFH47262.1"/>
    <property type="molecule type" value="Genomic_DNA"/>
</dbReference>
<dbReference type="Proteomes" id="UP000029964">
    <property type="component" value="Unassembled WGS sequence"/>
</dbReference>
<feature type="compositionally biased region" description="Low complexity" evidence="16">
    <location>
        <begin position="656"/>
        <end position="687"/>
    </location>
</feature>
<dbReference type="InterPro" id="IPR009060">
    <property type="entry name" value="UBA-like_sf"/>
</dbReference>
<keyword evidence="9" id="KW-0227">DNA damage</keyword>
<dbReference type="OrthoDB" id="5396806at2759"/>
<evidence type="ECO:0000256" key="5">
    <source>
        <dbReference type="ARBA" id="ARBA00020536"/>
    </source>
</evidence>
<keyword evidence="12" id="KW-0779">Telomere</keyword>
<dbReference type="GO" id="GO:0003677">
    <property type="term" value="F:DNA binding"/>
    <property type="evidence" value="ECO:0007669"/>
    <property type="project" value="UniProtKB-KW"/>
</dbReference>
<dbReference type="GO" id="GO:0000781">
    <property type="term" value="C:chromosome, telomeric region"/>
    <property type="evidence" value="ECO:0007669"/>
    <property type="project" value="UniProtKB-SubCell"/>
</dbReference>
<evidence type="ECO:0000256" key="6">
    <source>
        <dbReference type="ARBA" id="ARBA00022454"/>
    </source>
</evidence>
<reference evidence="19" key="1">
    <citation type="journal article" date="2014" name="Genome Announc.">
        <title>Genome sequence and annotation of Acremonium chrysogenum, producer of the beta-lactam antibiotic cephalosporin C.</title>
        <authorList>
            <person name="Terfehr D."/>
            <person name="Dahlmann T.A."/>
            <person name="Specht T."/>
            <person name="Zadra I."/>
            <person name="Kuernsteiner H."/>
            <person name="Kueck U."/>
        </authorList>
    </citation>
    <scope>NUCLEOTIDE SEQUENCE [LARGE SCALE GENOMIC DNA]</scope>
    <source>
        <strain evidence="19">ATCC 11550 / CBS 779.69 / DSM 880 / IAM 14645 / JCM 23072 / IMI 49137</strain>
    </source>
</reference>
<feature type="compositionally biased region" description="Low complexity" evidence="16">
    <location>
        <begin position="549"/>
        <end position="568"/>
    </location>
</feature>
<comment type="similarity">
    <text evidence="4">Belongs to the DEF1 family.</text>
</comment>
<evidence type="ECO:0000256" key="9">
    <source>
        <dbReference type="ARBA" id="ARBA00022763"/>
    </source>
</evidence>
<dbReference type="Pfam" id="PF02845">
    <property type="entry name" value="CUE"/>
    <property type="match status" value="1"/>
</dbReference>
<evidence type="ECO:0000256" key="1">
    <source>
        <dbReference type="ARBA" id="ARBA00004123"/>
    </source>
</evidence>
<feature type="region of interest" description="Disordered" evidence="16">
    <location>
        <begin position="786"/>
        <end position="869"/>
    </location>
</feature>
<evidence type="ECO:0000256" key="13">
    <source>
        <dbReference type="ARBA" id="ARBA00023125"/>
    </source>
</evidence>
<evidence type="ECO:0000256" key="7">
    <source>
        <dbReference type="ARBA" id="ARBA00022490"/>
    </source>
</evidence>
<dbReference type="PANTHER" id="PTHR16308:SF13">
    <property type="entry name" value="PROTEIN LINGERER"/>
    <property type="match status" value="1"/>
</dbReference>
<feature type="compositionally biased region" description="Polar residues" evidence="16">
    <location>
        <begin position="318"/>
        <end position="338"/>
    </location>
</feature>
<dbReference type="InterPro" id="IPR041803">
    <property type="entry name" value="DEF1_CUE"/>
</dbReference>
<feature type="compositionally biased region" description="Pro residues" evidence="16">
    <location>
        <begin position="245"/>
        <end position="256"/>
    </location>
</feature>
<evidence type="ECO:0000313" key="19">
    <source>
        <dbReference type="Proteomes" id="UP000029964"/>
    </source>
</evidence>
<evidence type="ECO:0000313" key="18">
    <source>
        <dbReference type="EMBL" id="KFH47262.1"/>
    </source>
</evidence>
<name>A0A086TD30_HAPC1</name>
<evidence type="ECO:0000256" key="4">
    <source>
        <dbReference type="ARBA" id="ARBA00005491"/>
    </source>
</evidence>
<evidence type="ECO:0000259" key="17">
    <source>
        <dbReference type="Pfam" id="PF02845"/>
    </source>
</evidence>
<feature type="compositionally biased region" description="Acidic residues" evidence="16">
    <location>
        <begin position="425"/>
        <end position="435"/>
    </location>
</feature>
<dbReference type="HOGENOM" id="CLU_008092_0_0_1"/>
<feature type="compositionally biased region" description="Low complexity" evidence="16">
    <location>
        <begin position="821"/>
        <end position="836"/>
    </location>
</feature>
<evidence type="ECO:0000256" key="10">
    <source>
        <dbReference type="ARBA" id="ARBA00022786"/>
    </source>
</evidence>
<keyword evidence="13" id="KW-0238">DNA-binding</keyword>
<dbReference type="SUPFAM" id="SSF46934">
    <property type="entry name" value="UBA-like"/>
    <property type="match status" value="1"/>
</dbReference>
<feature type="compositionally biased region" description="Low complexity" evidence="16">
    <location>
        <begin position="201"/>
        <end position="225"/>
    </location>
</feature>
<sequence length="882" mass="91023">MSEVASRPSASRGRGSGRGGRGGFAGRGGRRTNGDKPDTKSADGATSAFDDEGDIGELRKLYGGKTGVIREMFPDWSEVDVLFALQETNGDENEAVTRIAEGNISQWGEVSKTKKPSKPKAQDAPSSVSKNDSSTAPRNARGGRAVSEGGRGRGGRAADRGGRGRGRATQAAPNGTRSKENQPLSVPTEESPAWTDENLGADTAATKAPPAETTQPAAPPAKTWASMLRQSTVPKPAVPKAQEPPAAPAPSEPTEPQPATTETNPVEPEPQPEPAAPEEEPTPVVEQAAPATTVAPSAPAAVIEPEVALSPSHDELTKTNLQQVVDDTKPPTSYTTAGTADDSWDPRQSTTATPLSAAQQQHQAQGQTPSSSYATSAIKPTAERTIRTPTHQRRVLDQEEAVRMPGNREVDRAAVQFGAFHLGGGEDDVDGDREEPETRTQPPADSPVSHPRTSLPPVAQPGSVPEKPGAPGLGGVQSSAPANGIAAHPQTSHDTEIDADNNLAPTQPAAAQHPPYGRFGQPGAQDGPQKPLDPFSHQAAPAAQPPFDSFSAQTSQPPSQQPGGAFSSAPSDYSSYYTANQQERNPYTYYGHQFAQQQGAHGQPDSVPGQQRPFGSYGASQQADNLSQYPQSGAGVHTQPRFGAGAGEAQNSGHSTPNPTTQAQQQQQQQAATAPGSQPQYPNYHPYYNNPYYQQYYGSYGQGGFGPYGGKGGMYGQPYGMSPSGPFEHANSPASFAQSSLHRESGLGSGLGDYARTGAGASQAGGAPGLGGSSSFGSVHDSFARGASSFQSQGPGFNSQAQAGGNPSANDDLKPFGDKAGSGPSPSLGGARPGSATAGANAPASQSGLPPPQASQMGAGAYAGYPNHLQGHVMGSVRMSTL</sequence>
<feature type="compositionally biased region" description="Low complexity" evidence="16">
    <location>
        <begin position="257"/>
        <end position="266"/>
    </location>
</feature>
<dbReference type="AlphaFoldDB" id="A0A086TD30"/>
<dbReference type="GO" id="GO:0005737">
    <property type="term" value="C:cytoplasm"/>
    <property type="evidence" value="ECO:0007669"/>
    <property type="project" value="UniProtKB-SubCell"/>
</dbReference>
<evidence type="ECO:0000256" key="15">
    <source>
        <dbReference type="ARBA" id="ARBA00023242"/>
    </source>
</evidence>
<feature type="compositionally biased region" description="Polar residues" evidence="16">
    <location>
        <begin position="569"/>
        <end position="585"/>
    </location>
</feature>
<evidence type="ECO:0000256" key="14">
    <source>
        <dbReference type="ARBA" id="ARBA00023204"/>
    </source>
</evidence>
<feature type="region of interest" description="Disordered" evidence="16">
    <location>
        <begin position="725"/>
        <end position="754"/>
    </location>
</feature>
<keyword evidence="19" id="KW-1185">Reference proteome</keyword>
<protein>
    <recommendedName>
        <fullName evidence="5">RNA polymerase II degradation factor 1</fullName>
    </recommendedName>
</protein>
<proteinExistence type="inferred from homology"/>
<comment type="subcellular location">
    <subcellularLocation>
        <location evidence="3">Chromosome</location>
        <location evidence="3">Telomere</location>
    </subcellularLocation>
    <subcellularLocation>
        <location evidence="2">Cytoplasm</location>
    </subcellularLocation>
    <subcellularLocation>
        <location evidence="1">Nucleus</location>
    </subcellularLocation>
</comment>
<feature type="compositionally biased region" description="Gly residues" evidence="16">
    <location>
        <begin position="14"/>
        <end position="27"/>
    </location>
</feature>
<comment type="caution">
    <text evidence="18">The sequence shown here is derived from an EMBL/GenBank/DDBJ whole genome shotgun (WGS) entry which is preliminary data.</text>
</comment>
<keyword evidence="10" id="KW-0833">Ubl conjugation pathway</keyword>
<gene>
    <name evidence="18" type="ORF">ACRE_018950</name>
</gene>
<keyword evidence="14" id="KW-0234">DNA repair</keyword>
<feature type="compositionally biased region" description="Low complexity" evidence="16">
    <location>
        <begin position="1"/>
        <end position="13"/>
    </location>
</feature>
<feature type="compositionally biased region" description="Polar residues" evidence="16">
    <location>
        <begin position="346"/>
        <end position="356"/>
    </location>
</feature>
<feature type="compositionally biased region" description="Basic and acidic residues" evidence="16">
    <location>
        <begin position="394"/>
        <end position="412"/>
    </location>
</feature>
<keyword evidence="6" id="KW-0158">Chromosome</keyword>
<keyword evidence="7" id="KW-0963">Cytoplasm</keyword>
<dbReference type="PANTHER" id="PTHR16308">
    <property type="entry name" value="UBIQUITIN ASSOCIATED PROTEIN 2-LIKE/LINGERER"/>
    <property type="match status" value="1"/>
</dbReference>
<evidence type="ECO:0000256" key="12">
    <source>
        <dbReference type="ARBA" id="ARBA00022895"/>
    </source>
</evidence>
<feature type="compositionally biased region" description="Low complexity" evidence="16">
    <location>
        <begin position="282"/>
        <end position="302"/>
    </location>
</feature>
<evidence type="ECO:0000256" key="8">
    <source>
        <dbReference type="ARBA" id="ARBA00022553"/>
    </source>
</evidence>
<evidence type="ECO:0000256" key="3">
    <source>
        <dbReference type="ARBA" id="ARBA00004574"/>
    </source>
</evidence>